<feature type="domain" description="GH15-like" evidence="2">
    <location>
        <begin position="305"/>
        <end position="699"/>
    </location>
</feature>
<dbReference type="InterPro" id="IPR011613">
    <property type="entry name" value="GH15-like"/>
</dbReference>
<dbReference type="GO" id="GO:0005975">
    <property type="term" value="P:carbohydrate metabolic process"/>
    <property type="evidence" value="ECO:0007669"/>
    <property type="project" value="InterPro"/>
</dbReference>
<reference evidence="4 5" key="1">
    <citation type="submission" date="2021-06" db="EMBL/GenBank/DDBJ databases">
        <title>New haloarchaea isolates fom saline soil.</title>
        <authorList>
            <person name="Duran-Viseras A."/>
            <person name="Sanchez-Porro C.S."/>
            <person name="Ventosa A."/>
        </authorList>
    </citation>
    <scope>NUCLEOTIDE SEQUENCE [LARGE SCALE GENOMIC DNA]</scope>
    <source>
        <strain evidence="4 5">JCM 183640</strain>
    </source>
</reference>
<sequence>MTREAIPTATADATWTVGEKYGFGTVADHDDADPSRVWYTLTEGAVTEVRFPRIDVMNVRELDFLVTDGEGYAARTFRERRDLPTTVERSTEAVGEDALLFRQTARPTDDRDWSLTVEHVAHPDEDALLLDVDFEGDGYDLHVVVDPALSCHADHDVARAREDSLLAAHDATEDAEPAFLTEQGEPIDVGLGVASADGFDWTTADVREGDVETALLESGVTDERHDEARGNVVLAGTLSSHETTLALGFAEESDDEAALATAEAVLADPFEDVRAAYADSWERYLDDVPVPDSVAGDDDLLAQYKTAVMVMKAADSKAFPGAGIASPSVPWGDAVDANDPRDYGYNYVWPRDLYQAYTAFDAVGDTQSAIDATEYVYAYQQESDGFLPQNTFLDGRTRWGGEQMDEIAFPQVMAQQLKERHGYDFGEATYGYENVRLSSDYLVGTGPHSQQERWEEEPGYSPSTTAAEIAGLVCAADLAIDAGEDADAIAYLGVADHWVRNLEEWHATTTGTERHTNTPYYVRITDEGNPDDGELRTHNNGGGMLDERNIMDGGFLELVRLGILPADDPTIRNSVAEYDDDIMVETPHGPGWYRYTGDGYGEKRVQPGAPWQPDMTGKGRIWPFFTGERGEYELLLDDPDFEPADLLGTLAAFANDGRMLPEQVWDEDGENDFDWEFGEGTSSATPLSWTNAQFVRLAWSVDAGEPVETPAVVEERYGGSPLATGPELDVSVERDGDTARITGHTDGDDLVVKTRAETARVDGGDVDVTVALDDAARVTVVAATGDLPAVGTTAVVESV</sequence>
<evidence type="ECO:0000259" key="3">
    <source>
        <dbReference type="Pfam" id="PF09137"/>
    </source>
</evidence>
<organism evidence="4 5">
    <name type="scientific">Haloarcula limicola</name>
    <dbReference type="NCBI Taxonomy" id="1429915"/>
    <lineage>
        <taxon>Archaea</taxon>
        <taxon>Methanobacteriati</taxon>
        <taxon>Methanobacteriota</taxon>
        <taxon>Stenosarchaea group</taxon>
        <taxon>Halobacteria</taxon>
        <taxon>Halobacteriales</taxon>
        <taxon>Haloarculaceae</taxon>
        <taxon>Haloarcula</taxon>
    </lineage>
</organism>
<dbReference type="InterPro" id="IPR014718">
    <property type="entry name" value="GH-type_carb-bd"/>
</dbReference>
<evidence type="ECO:0000256" key="1">
    <source>
        <dbReference type="ARBA" id="ARBA00006188"/>
    </source>
</evidence>
<dbReference type="Gene3D" id="1.50.10.10">
    <property type="match status" value="1"/>
</dbReference>
<dbReference type="SUPFAM" id="SSF74650">
    <property type="entry name" value="Galactose mutarotase-like"/>
    <property type="match status" value="1"/>
</dbReference>
<dbReference type="GO" id="GO:0004553">
    <property type="term" value="F:hydrolase activity, hydrolyzing O-glycosyl compounds"/>
    <property type="evidence" value="ECO:0007669"/>
    <property type="project" value="TreeGrafter"/>
</dbReference>
<dbReference type="EMBL" id="JAHQXF010000001">
    <property type="protein sequence ID" value="MBV0924153.1"/>
    <property type="molecule type" value="Genomic_DNA"/>
</dbReference>
<dbReference type="InterPro" id="IPR012341">
    <property type="entry name" value="6hp_glycosidase-like_sf"/>
</dbReference>
<comment type="similarity">
    <text evidence="1">Belongs to the glycosyl hydrolase 15 family.</text>
</comment>
<evidence type="ECO:0000313" key="4">
    <source>
        <dbReference type="EMBL" id="MBV0924153.1"/>
    </source>
</evidence>
<keyword evidence="5" id="KW-1185">Reference proteome</keyword>
<dbReference type="RefSeq" id="WP_162317226.1">
    <property type="nucleotide sequence ID" value="NZ_JAHQXF010000001.1"/>
</dbReference>
<dbReference type="InterPro" id="IPR011013">
    <property type="entry name" value="Gal_mutarotase_sf_dom"/>
</dbReference>
<proteinExistence type="inferred from homology"/>
<dbReference type="GO" id="GO:0030246">
    <property type="term" value="F:carbohydrate binding"/>
    <property type="evidence" value="ECO:0007669"/>
    <property type="project" value="InterPro"/>
</dbReference>
<dbReference type="Pfam" id="PF00723">
    <property type="entry name" value="Glyco_hydro_15"/>
    <property type="match status" value="1"/>
</dbReference>
<protein>
    <submittedName>
        <fullName evidence="4">Glucoamylase</fullName>
    </submittedName>
</protein>
<dbReference type="Pfam" id="PF09137">
    <property type="entry name" value="Glucodextran_N"/>
    <property type="match status" value="1"/>
</dbReference>
<comment type="caution">
    <text evidence="4">The sequence shown here is derived from an EMBL/GenBank/DDBJ whole genome shotgun (WGS) entry which is preliminary data.</text>
</comment>
<accession>A0A8J7Y984</accession>
<dbReference type="PANTHER" id="PTHR31616">
    <property type="entry name" value="TREHALASE"/>
    <property type="match status" value="1"/>
</dbReference>
<dbReference type="Proteomes" id="UP000766550">
    <property type="component" value="Unassembled WGS sequence"/>
</dbReference>
<evidence type="ECO:0000259" key="2">
    <source>
        <dbReference type="Pfam" id="PF00723"/>
    </source>
</evidence>
<dbReference type="InterPro" id="IPR008928">
    <property type="entry name" value="6-hairpin_glycosidase_sf"/>
</dbReference>
<name>A0A8J7Y984_9EURY</name>
<dbReference type="AlphaFoldDB" id="A0A8J7Y984"/>
<dbReference type="InterPro" id="IPR015220">
    <property type="entry name" value="Glucodextranase_N"/>
</dbReference>
<evidence type="ECO:0000313" key="5">
    <source>
        <dbReference type="Proteomes" id="UP000766550"/>
    </source>
</evidence>
<dbReference type="PANTHER" id="PTHR31616:SF0">
    <property type="entry name" value="GLUCAN 1,4-ALPHA-GLUCOSIDASE"/>
    <property type="match status" value="1"/>
</dbReference>
<dbReference type="Gene3D" id="2.70.98.10">
    <property type="match status" value="1"/>
</dbReference>
<dbReference type="SUPFAM" id="SSF48208">
    <property type="entry name" value="Six-hairpin glycosidases"/>
    <property type="match status" value="1"/>
</dbReference>
<dbReference type="OrthoDB" id="36362at2157"/>
<feature type="domain" description="Glucodextranase N-terminal" evidence="3">
    <location>
        <begin position="11"/>
        <end position="285"/>
    </location>
</feature>
<gene>
    <name evidence="4" type="ORF">KTS45_08030</name>
</gene>